<dbReference type="KEGG" id="dwu:DVJ83_16065"/>
<evidence type="ECO:0000313" key="2">
    <source>
        <dbReference type="Proteomes" id="UP000253744"/>
    </source>
</evidence>
<keyword evidence="1" id="KW-0614">Plasmid</keyword>
<protein>
    <submittedName>
        <fullName evidence="1">Uncharacterized protein</fullName>
    </submittedName>
</protein>
<evidence type="ECO:0000313" key="1">
    <source>
        <dbReference type="EMBL" id="AXH01145.1"/>
    </source>
</evidence>
<accession>A0A345IN72</accession>
<organism evidence="1 2">
    <name type="scientific">Deinococcus wulumuqiensis</name>
    <dbReference type="NCBI Taxonomy" id="980427"/>
    <lineage>
        <taxon>Bacteria</taxon>
        <taxon>Thermotogati</taxon>
        <taxon>Deinococcota</taxon>
        <taxon>Deinococci</taxon>
        <taxon>Deinococcales</taxon>
        <taxon>Deinococcaceae</taxon>
        <taxon>Deinococcus</taxon>
    </lineage>
</organism>
<geneLocation type="plasmid" evidence="2">
    <name>pdrdi</name>
</geneLocation>
<sequence>MGVQAKVQELLAVDHVLTDAQLARFGLDGQAFPGLRLTVRPMKDSLREETVTFRALQTESLERGLSRLPHYAATAEIRHMLGASNWEIDHQGFELAPDAVWRDDHGQVAIEYDAGYRPGVVRRKMQAFAECYRETVWATPSSLRSARIQARYPQARVLTVDYWSPPRTE</sequence>
<dbReference type="AlphaFoldDB" id="A0A345IN72"/>
<proteinExistence type="predicted"/>
<name>A0A345IN72_9DEIO</name>
<dbReference type="Proteomes" id="UP000253744">
    <property type="component" value="Plasmid pDrdI"/>
</dbReference>
<reference evidence="1 2" key="1">
    <citation type="submission" date="2018-07" db="EMBL/GenBank/DDBJ databases">
        <title>Complete Genome and Methylome Analysis of Deinococcus wulumuqiensis NEB 479.</title>
        <authorList>
            <person name="Fomenkov A."/>
            <person name="Luyten Y."/>
            <person name="Vincze T."/>
            <person name="Anton B.P."/>
            <person name="Clark T."/>
            <person name="Roberts R.J."/>
            <person name="Morgan R.D."/>
        </authorList>
    </citation>
    <scope>NUCLEOTIDE SEQUENCE [LARGE SCALE GENOMIC DNA]</scope>
    <source>
        <strain evidence="1 2">NEB 479</strain>
        <plasmid evidence="2">Plasmid pdrdi</plasmid>
    </source>
</reference>
<dbReference type="EMBL" id="CP031163">
    <property type="protein sequence ID" value="AXH01145.1"/>
    <property type="molecule type" value="Genomic_DNA"/>
</dbReference>
<gene>
    <name evidence="1" type="ORF">DVJ83_16065</name>
</gene>